<dbReference type="Pfam" id="PF09588">
    <property type="entry name" value="YqaJ"/>
    <property type="match status" value="1"/>
</dbReference>
<keyword evidence="1" id="KW-0862">Zinc</keyword>
<dbReference type="RefSeq" id="XP_028147478.1">
    <property type="nucleotide sequence ID" value="XM_028291677.1"/>
</dbReference>
<dbReference type="SUPFAM" id="SSF52980">
    <property type="entry name" value="Restriction endonuclease-like"/>
    <property type="match status" value="1"/>
</dbReference>
<dbReference type="CDD" id="cd22343">
    <property type="entry name" value="PDDEXK_lambda_exonuclease-like"/>
    <property type="match status" value="1"/>
</dbReference>
<dbReference type="GO" id="GO:0008270">
    <property type="term" value="F:zinc ion binding"/>
    <property type="evidence" value="ECO:0007669"/>
    <property type="project" value="UniProtKB-KW"/>
</dbReference>
<evidence type="ECO:0000259" key="2">
    <source>
        <dbReference type="PROSITE" id="PS50966"/>
    </source>
</evidence>
<dbReference type="InterPro" id="IPR011335">
    <property type="entry name" value="Restrct_endonuc-II-like"/>
</dbReference>
<name>A0A6P7GQH3_DIAVI</name>
<dbReference type="InterPro" id="IPR007527">
    <property type="entry name" value="Znf_SWIM"/>
</dbReference>
<sequence length="367" mass="42359">MKDRVYKVEIKLDSDHEVEEATCTCPRGQLICHHMAALLIYAYHNVSVTDVACSWAIKKQPTCDRVETIDDKYGAQAPHQSIRGPITREPFDKVRDTFGSYENVVACRFLLRKEPNVPEDIIDVESVVFSKEYLDASDKLFYIQESLKISDRTRQEICVKTVGQASNATWLITRKNRLTSSNFGTILSAINRNRFPKSLFRRLTESYTLDGIRAIKWGKEHEAHGISIFEHNRQLTVVPTGIWLDQCGFIGGSPDGLCGDDAIIEVKCPYKWRESKSLISDMRDKSYIIYINENNEVVLNTNHDYYHQMQGNLYLTRRKVCHLVIWTPSESAFYDVPIEEGWEENIHLLKDFYLNKYIPFLSGNKTL</sequence>
<dbReference type="InterPro" id="IPR019080">
    <property type="entry name" value="YqaJ_viral_recombinase"/>
</dbReference>
<evidence type="ECO:0000313" key="3">
    <source>
        <dbReference type="RefSeq" id="XP_028147478.1"/>
    </source>
</evidence>
<accession>A0A6P7GQH3</accession>
<keyword evidence="1" id="KW-0863">Zinc-finger</keyword>
<dbReference type="PANTHER" id="PTHR39953:SF1">
    <property type="entry name" value="RE54151P"/>
    <property type="match status" value="1"/>
</dbReference>
<protein>
    <submittedName>
        <fullName evidence="3">Uncharacterized protein LOC114340899</fullName>
    </submittedName>
</protein>
<dbReference type="PROSITE" id="PS50966">
    <property type="entry name" value="ZF_SWIM"/>
    <property type="match status" value="1"/>
</dbReference>
<organism evidence="3">
    <name type="scientific">Diabrotica virgifera virgifera</name>
    <name type="common">western corn rootworm</name>
    <dbReference type="NCBI Taxonomy" id="50390"/>
    <lineage>
        <taxon>Eukaryota</taxon>
        <taxon>Metazoa</taxon>
        <taxon>Ecdysozoa</taxon>
        <taxon>Arthropoda</taxon>
        <taxon>Hexapoda</taxon>
        <taxon>Insecta</taxon>
        <taxon>Pterygota</taxon>
        <taxon>Neoptera</taxon>
        <taxon>Endopterygota</taxon>
        <taxon>Coleoptera</taxon>
        <taxon>Polyphaga</taxon>
        <taxon>Cucujiformia</taxon>
        <taxon>Chrysomeloidea</taxon>
        <taxon>Chrysomelidae</taxon>
        <taxon>Galerucinae</taxon>
        <taxon>Diabroticina</taxon>
        <taxon>Diabroticites</taxon>
        <taxon>Diabrotica</taxon>
    </lineage>
</organism>
<dbReference type="InParanoid" id="A0A6P7GQH3"/>
<dbReference type="Pfam" id="PF04434">
    <property type="entry name" value="SWIM"/>
    <property type="match status" value="1"/>
</dbReference>
<dbReference type="PANTHER" id="PTHR39953">
    <property type="entry name" value="RE54151P"/>
    <property type="match status" value="1"/>
</dbReference>
<dbReference type="GO" id="GO:0006281">
    <property type="term" value="P:DNA repair"/>
    <property type="evidence" value="ECO:0007669"/>
    <property type="project" value="UniProtKB-ARBA"/>
</dbReference>
<evidence type="ECO:0000256" key="1">
    <source>
        <dbReference type="PROSITE-ProRule" id="PRU00325"/>
    </source>
</evidence>
<gene>
    <name evidence="3" type="primary">LOC114340899</name>
</gene>
<proteinExistence type="predicted"/>
<dbReference type="InterPro" id="IPR011604">
    <property type="entry name" value="PDDEXK-like_dom_sf"/>
</dbReference>
<reference evidence="3" key="1">
    <citation type="submission" date="2025-08" db="UniProtKB">
        <authorList>
            <consortium name="RefSeq"/>
        </authorList>
    </citation>
    <scope>IDENTIFICATION</scope>
    <source>
        <tissue evidence="3">Whole insect</tissue>
    </source>
</reference>
<feature type="domain" description="SWIM-type" evidence="2">
    <location>
        <begin position="6"/>
        <end position="43"/>
    </location>
</feature>
<dbReference type="AlphaFoldDB" id="A0A6P7GQH3"/>
<keyword evidence="1" id="KW-0479">Metal-binding</keyword>
<dbReference type="Gene3D" id="3.90.320.10">
    <property type="match status" value="1"/>
</dbReference>